<dbReference type="OrthoDB" id="5893249at2"/>
<sequence>MTVTATKLKEDFYRQIEPIDLKPSTGNGSVCKATVSFLTEEEIRSLAKVWVELVLWQQKQSR</sequence>
<evidence type="ECO:0000313" key="2">
    <source>
        <dbReference type="Proteomes" id="UP000281112"/>
    </source>
</evidence>
<dbReference type="EMBL" id="RJVQ01000003">
    <property type="protein sequence ID" value="RQW63469.1"/>
    <property type="molecule type" value="Genomic_DNA"/>
</dbReference>
<organism evidence="1 2">
    <name type="scientific">Vibrio viridaestus</name>
    <dbReference type="NCBI Taxonomy" id="2487322"/>
    <lineage>
        <taxon>Bacteria</taxon>
        <taxon>Pseudomonadati</taxon>
        <taxon>Pseudomonadota</taxon>
        <taxon>Gammaproteobacteria</taxon>
        <taxon>Vibrionales</taxon>
        <taxon>Vibrionaceae</taxon>
        <taxon>Vibrio</taxon>
    </lineage>
</organism>
<reference evidence="1 2" key="1">
    <citation type="submission" date="2018-11" db="EMBL/GenBank/DDBJ databases">
        <title>Vibrio LJC006 sp. nov., isolated from seawater during the bloom of the enteromorpha.</title>
        <authorList>
            <person name="Liang J."/>
        </authorList>
    </citation>
    <scope>NUCLEOTIDE SEQUENCE [LARGE SCALE GENOMIC DNA]</scope>
    <source>
        <strain evidence="1 2">LJC006</strain>
    </source>
</reference>
<comment type="caution">
    <text evidence="1">The sequence shown here is derived from an EMBL/GenBank/DDBJ whole genome shotgun (WGS) entry which is preliminary data.</text>
</comment>
<gene>
    <name evidence="1" type="ORF">EES38_09485</name>
</gene>
<dbReference type="RefSeq" id="WP_124936932.1">
    <property type="nucleotide sequence ID" value="NZ_RJVQ01000003.1"/>
</dbReference>
<protein>
    <submittedName>
        <fullName evidence="1">Uncharacterized protein</fullName>
    </submittedName>
</protein>
<evidence type="ECO:0000313" key="1">
    <source>
        <dbReference type="EMBL" id="RQW63469.1"/>
    </source>
</evidence>
<dbReference type="AlphaFoldDB" id="A0A3N9TH03"/>
<dbReference type="Proteomes" id="UP000281112">
    <property type="component" value="Unassembled WGS sequence"/>
</dbReference>
<accession>A0A3N9TH03</accession>
<proteinExistence type="predicted"/>
<keyword evidence="2" id="KW-1185">Reference proteome</keyword>
<name>A0A3N9TH03_9VIBR</name>